<feature type="chain" id="PRO_5038349189" evidence="2">
    <location>
        <begin position="22"/>
        <end position="545"/>
    </location>
</feature>
<organism evidence="4 5">
    <name type="scientific">Arsenicicoccus cauae</name>
    <dbReference type="NCBI Taxonomy" id="2663847"/>
    <lineage>
        <taxon>Bacteria</taxon>
        <taxon>Bacillati</taxon>
        <taxon>Actinomycetota</taxon>
        <taxon>Actinomycetes</taxon>
        <taxon>Micrococcales</taxon>
        <taxon>Intrasporangiaceae</taxon>
        <taxon>Arsenicicoccus</taxon>
    </lineage>
</organism>
<dbReference type="Gene3D" id="3.90.76.10">
    <property type="entry name" value="Dipeptide-binding Protein, Domain 1"/>
    <property type="match status" value="1"/>
</dbReference>
<dbReference type="InterPro" id="IPR030678">
    <property type="entry name" value="Peptide/Ni-bd"/>
</dbReference>
<feature type="compositionally biased region" description="Low complexity" evidence="1">
    <location>
        <begin position="30"/>
        <end position="45"/>
    </location>
</feature>
<dbReference type="PANTHER" id="PTHR30290">
    <property type="entry name" value="PERIPLASMIC BINDING COMPONENT OF ABC TRANSPORTER"/>
    <property type="match status" value="1"/>
</dbReference>
<comment type="caution">
    <text evidence="4">The sequence shown here is derived from an EMBL/GenBank/DDBJ whole genome shotgun (WGS) entry which is preliminary data.</text>
</comment>
<protein>
    <submittedName>
        <fullName evidence="4">ABC transporter substrate-binding protein</fullName>
    </submittedName>
</protein>
<dbReference type="GO" id="GO:0042597">
    <property type="term" value="C:periplasmic space"/>
    <property type="evidence" value="ECO:0007669"/>
    <property type="project" value="UniProtKB-ARBA"/>
</dbReference>
<dbReference type="SUPFAM" id="SSF53850">
    <property type="entry name" value="Periplasmic binding protein-like II"/>
    <property type="match status" value="1"/>
</dbReference>
<dbReference type="PANTHER" id="PTHR30290:SF83">
    <property type="entry name" value="ABC TRANSPORTER SUBSTRATE-BINDING PROTEIN"/>
    <property type="match status" value="1"/>
</dbReference>
<keyword evidence="2" id="KW-0732">Signal</keyword>
<dbReference type="InterPro" id="IPR000914">
    <property type="entry name" value="SBP_5_dom"/>
</dbReference>
<proteinExistence type="predicted"/>
<feature type="domain" description="Solute-binding protein family 5" evidence="3">
    <location>
        <begin position="87"/>
        <end position="467"/>
    </location>
</feature>
<dbReference type="InterPro" id="IPR039424">
    <property type="entry name" value="SBP_5"/>
</dbReference>
<dbReference type="PROSITE" id="PS51257">
    <property type="entry name" value="PROKAR_LIPOPROTEIN"/>
    <property type="match status" value="1"/>
</dbReference>
<evidence type="ECO:0000313" key="5">
    <source>
        <dbReference type="Proteomes" id="UP000431092"/>
    </source>
</evidence>
<evidence type="ECO:0000259" key="3">
    <source>
        <dbReference type="Pfam" id="PF00496"/>
    </source>
</evidence>
<dbReference type="Gene3D" id="3.10.105.10">
    <property type="entry name" value="Dipeptide-binding Protein, Domain 3"/>
    <property type="match status" value="1"/>
</dbReference>
<evidence type="ECO:0000256" key="2">
    <source>
        <dbReference type="SAM" id="SignalP"/>
    </source>
</evidence>
<dbReference type="GO" id="GO:1904680">
    <property type="term" value="F:peptide transmembrane transporter activity"/>
    <property type="evidence" value="ECO:0007669"/>
    <property type="project" value="TreeGrafter"/>
</dbReference>
<dbReference type="EMBL" id="WLVL01000046">
    <property type="protein sequence ID" value="MTB73179.1"/>
    <property type="molecule type" value="Genomic_DNA"/>
</dbReference>
<dbReference type="PIRSF" id="PIRSF002741">
    <property type="entry name" value="MppA"/>
    <property type="match status" value="1"/>
</dbReference>
<feature type="signal peptide" evidence="2">
    <location>
        <begin position="1"/>
        <end position="21"/>
    </location>
</feature>
<dbReference type="GO" id="GO:0015833">
    <property type="term" value="P:peptide transport"/>
    <property type="evidence" value="ECO:0007669"/>
    <property type="project" value="TreeGrafter"/>
</dbReference>
<dbReference type="GO" id="GO:0043190">
    <property type="term" value="C:ATP-binding cassette (ABC) transporter complex"/>
    <property type="evidence" value="ECO:0007669"/>
    <property type="project" value="InterPro"/>
</dbReference>
<name>A0A6I3IXK0_9MICO</name>
<dbReference type="Gene3D" id="3.40.190.10">
    <property type="entry name" value="Periplasmic binding protein-like II"/>
    <property type="match status" value="1"/>
</dbReference>
<dbReference type="CDD" id="cd00995">
    <property type="entry name" value="PBP2_NikA_DppA_OppA_like"/>
    <property type="match status" value="1"/>
</dbReference>
<accession>A0A6I3IXK0</accession>
<dbReference type="Pfam" id="PF00496">
    <property type="entry name" value="SBP_bac_5"/>
    <property type="match status" value="1"/>
</dbReference>
<sequence length="545" mass="58304">MRATTRLTLTATISASAMLLAACGGGSGSSGSSASGDSASKEGGSISVRGCNPENPLIPGATTETCGGDVIDAVTARLVHYNVDTAKPENDIAESIETQDNQTFTIKLKKGYKFSDGTEVKAKNFVDAWNYTALSTNAQGASYFMEPIEGFADLQAEEGQQPKAKTMSGLKVVDDHTFTIKTTDKVSNLPERLGYSAFAPLPDSFTKDPKAFGDKPVGAGPYVVESWTKNQSIVLKKNPSYSGSNKGSLDQITFKIYQDSSAAYNDVMAGNLDVTDEVPSSAITADKYKTDLPDRNAQKEYGGISTVTFASAKADPAVQNPKVRQAISMAIDREAVIKSQFNGTRTPATGWVATTVNGYKAGACGEFCTYDAAKAKAKLQEAGGFTGKLTLSYNADASHKDWTEATCQSIKEALAIDCVATPVVDFKTFRTQVKKREMKGMFRTGWQMDYPSIENFLTPIFATGASSNDGDYSNAAFDAKLKEAAAATDSAKANELYQEAEGMLKEQMPSIPLWYPKSTIGWSPKVTNVKISAFGKPDYVGIKLK</sequence>
<dbReference type="Proteomes" id="UP000431092">
    <property type="component" value="Unassembled WGS sequence"/>
</dbReference>
<feature type="region of interest" description="Disordered" evidence="1">
    <location>
        <begin position="29"/>
        <end position="54"/>
    </location>
</feature>
<evidence type="ECO:0000256" key="1">
    <source>
        <dbReference type="SAM" id="MobiDB-lite"/>
    </source>
</evidence>
<evidence type="ECO:0000313" key="4">
    <source>
        <dbReference type="EMBL" id="MTB73179.1"/>
    </source>
</evidence>
<gene>
    <name evidence="4" type="ORF">GGG17_14650</name>
</gene>
<dbReference type="AlphaFoldDB" id="A0A6I3IXK0"/>
<reference evidence="4 5" key="1">
    <citation type="submission" date="2019-11" db="EMBL/GenBank/DDBJ databases">
        <title>Whole genome sequencing identifies a novel species of the genus Arsenicicoccus isolated from human blood.</title>
        <authorList>
            <person name="Jeong J.H."/>
            <person name="Kweon O.J."/>
            <person name="Kim H.R."/>
            <person name="Kim T.-H."/>
            <person name="Ha S.-M."/>
            <person name="Lee M.-K."/>
        </authorList>
    </citation>
    <scope>NUCLEOTIDE SEQUENCE [LARGE SCALE GENOMIC DNA]</scope>
    <source>
        <strain evidence="4 5">MKL-02</strain>
    </source>
</reference>
<keyword evidence="5" id="KW-1185">Reference proteome</keyword>
<dbReference type="RefSeq" id="WP_154594434.1">
    <property type="nucleotide sequence ID" value="NZ_WLVL01000046.1"/>
</dbReference>